<dbReference type="FunFam" id="2.60.120.10:FF:000030">
    <property type="entry name" value="Mannose-6-phosphate isomerase ManA"/>
    <property type="match status" value="1"/>
</dbReference>
<organism evidence="18 20">
    <name type="scientific">Enterobacter roggenkampii</name>
    <dbReference type="NCBI Taxonomy" id="1812935"/>
    <lineage>
        <taxon>Bacteria</taxon>
        <taxon>Pseudomonadati</taxon>
        <taxon>Pseudomonadota</taxon>
        <taxon>Gammaproteobacteria</taxon>
        <taxon>Enterobacterales</taxon>
        <taxon>Enterobacteriaceae</taxon>
        <taxon>Enterobacter</taxon>
        <taxon>Enterobacter cloacae complex</taxon>
    </lineage>
</organism>
<sequence length="391" mass="42384">MQKLINSVQNYAWGSKTALTDLYGIANPNNLPMAELWMGAHPKSSSKIEDASGQARSLRDVIDADKAALLGDKVAQRFGELPFLFKVLCADQPLSIQVHPNKQASEIGFAKENAAGIPLDAAERNYKDPNHKPELVFALTPFLAMNAFREFSEIISLLQPVAGANNAIAHFLENPNAEALSQLFASLLNMQGEEKSHALAVLKAALDSQQGEPWETIRLIAQFYPDDSGLFSPLLLNVVKLNPGEAMFLFAETPHAYLQGVALEVMANSDNVLRAGLTPKYIDIPELVANVKFVAKPAAELLTQPVKNGAELDFPIPVEDFAFSLHDLSQTETTIAQESAAILFCVEGEATLHKGEQRLVLKPGESAFVAANESPVSVSGTGRLARVFNKL</sequence>
<comment type="cofactor">
    <cofactor evidence="14">
        <name>Zn(2+)</name>
        <dbReference type="ChEBI" id="CHEBI:29105"/>
    </cofactor>
    <text evidence="14">Binds 1 zinc ion per subunit.</text>
</comment>
<dbReference type="PROSITE" id="PS00966">
    <property type="entry name" value="PMI_I_2"/>
    <property type="match status" value="1"/>
</dbReference>
<dbReference type="SUPFAM" id="SSF51182">
    <property type="entry name" value="RmlC-like cupins"/>
    <property type="match status" value="1"/>
</dbReference>
<evidence type="ECO:0000313" key="21">
    <source>
        <dbReference type="Proteomes" id="UP000813349"/>
    </source>
</evidence>
<evidence type="ECO:0000256" key="9">
    <source>
        <dbReference type="ARBA" id="ARBA00023235"/>
    </source>
</evidence>
<dbReference type="GO" id="GO:0005975">
    <property type="term" value="P:carbohydrate metabolic process"/>
    <property type="evidence" value="ECO:0007669"/>
    <property type="project" value="InterPro"/>
</dbReference>
<dbReference type="PANTHER" id="PTHR10309">
    <property type="entry name" value="MANNOSE-6-PHOSPHATE ISOMERASE"/>
    <property type="match status" value="1"/>
</dbReference>
<feature type="binding site" evidence="14">
    <location>
        <position position="255"/>
    </location>
    <ligand>
        <name>Zn(2+)</name>
        <dbReference type="ChEBI" id="CHEBI:29105"/>
    </ligand>
</feature>
<evidence type="ECO:0000256" key="11">
    <source>
        <dbReference type="ARBA" id="ARBA00030762"/>
    </source>
</evidence>
<reference evidence="19 21" key="2">
    <citation type="journal article" date="2021" name="Clin. Infect. Dis.">
        <title>Rapid development of cefiderocol resistance in carbapenem-resistant Enterobacter cloacae during therapy is associated with heterogeneous mutations in the catecholate siderophore receptor cira.</title>
        <authorList>
            <person name="Klein S."/>
            <person name="Boutin S."/>
            <person name="Kocer K."/>
            <person name="Fiedler M.O."/>
            <person name="Storzinger D."/>
            <person name="Weigand M.A."/>
            <person name="Tan B."/>
            <person name="Richter D."/>
            <person name="Rupp C."/>
            <person name="Mieth M."/>
            <person name="Mehrabi A."/>
            <person name="Hackert T."/>
            <person name="Zimmermann S."/>
            <person name="Heeg K."/>
            <person name="Nurjadi D."/>
        </authorList>
    </citation>
    <scope>NUCLEOTIDE SEQUENCE [LARGE SCALE GENOMIC DNA]</scope>
    <source>
        <strain evidence="19 21">BK34275</strain>
    </source>
</reference>
<feature type="domain" description="Mannose-6-phosphate isomerase cupin" evidence="17">
    <location>
        <begin position="311"/>
        <end position="389"/>
    </location>
</feature>
<evidence type="ECO:0000256" key="8">
    <source>
        <dbReference type="ARBA" id="ARBA00022833"/>
    </source>
</evidence>
<dbReference type="GO" id="GO:0005829">
    <property type="term" value="C:cytosol"/>
    <property type="evidence" value="ECO:0007669"/>
    <property type="project" value="TreeGrafter"/>
</dbReference>
<dbReference type="Proteomes" id="UP000036013">
    <property type="component" value="Unassembled WGS sequence"/>
</dbReference>
<keyword evidence="6" id="KW-0963">Cytoplasm</keyword>
<dbReference type="InterPro" id="IPR014710">
    <property type="entry name" value="RmlC-like_jellyroll"/>
</dbReference>
<comment type="function">
    <text evidence="12">Involved in the conversion of glucose to GDP-L-fucose, which can be converted to L-fucose, a capsular polysaccharide.</text>
</comment>
<evidence type="ECO:0000259" key="17">
    <source>
        <dbReference type="Pfam" id="PF21621"/>
    </source>
</evidence>
<evidence type="ECO:0000313" key="18">
    <source>
        <dbReference type="EMBL" id="KLQ03055.1"/>
    </source>
</evidence>
<evidence type="ECO:0000256" key="12">
    <source>
        <dbReference type="ARBA" id="ARBA00058469"/>
    </source>
</evidence>
<dbReference type="InterPro" id="IPR018050">
    <property type="entry name" value="Pmannose_isomerase-type1_CS"/>
</dbReference>
<dbReference type="InterPro" id="IPR046457">
    <property type="entry name" value="PMI_typeI_cat"/>
</dbReference>
<dbReference type="Pfam" id="PF21621">
    <property type="entry name" value="MPI_cupin_dom"/>
    <property type="match status" value="1"/>
</dbReference>
<dbReference type="Pfam" id="PF20511">
    <property type="entry name" value="PMI_typeI_cat"/>
    <property type="match status" value="1"/>
</dbReference>
<dbReference type="CDD" id="cd07011">
    <property type="entry name" value="cupin_PMI_type_I_N"/>
    <property type="match status" value="1"/>
</dbReference>
<accession>A0A0J0HB92</accession>
<dbReference type="InterPro" id="IPR049071">
    <property type="entry name" value="MPI_cupin_dom"/>
</dbReference>
<evidence type="ECO:0000256" key="14">
    <source>
        <dbReference type="PIRSR" id="PIRSR001480-2"/>
    </source>
</evidence>
<dbReference type="PRINTS" id="PR00714">
    <property type="entry name" value="MAN6PISMRASE"/>
</dbReference>
<comment type="subcellular location">
    <subcellularLocation>
        <location evidence="2">Cytoplasm</location>
    </subcellularLocation>
</comment>
<gene>
    <name evidence="19" type="primary">manA</name>
    <name evidence="18" type="ORF">ABF77_14140</name>
    <name evidence="19" type="ORF">J0A64_11430</name>
</gene>
<protein>
    <recommendedName>
        <fullName evidence="5">Mannose-6-phosphate isomerase</fullName>
        <ecNumber evidence="4">5.3.1.8</ecNumber>
    </recommendedName>
    <alternativeName>
        <fullName evidence="10">Phosphohexomutase</fullName>
    </alternativeName>
    <alternativeName>
        <fullName evidence="11">Phosphomannose isomerase</fullName>
    </alternativeName>
</protein>
<dbReference type="PIRSF" id="PIRSF001480">
    <property type="entry name" value="Mannose-6-phosphate_isomerase"/>
    <property type="match status" value="1"/>
</dbReference>
<evidence type="ECO:0000256" key="13">
    <source>
        <dbReference type="PIRSR" id="PIRSR001480-1"/>
    </source>
</evidence>
<dbReference type="InterPro" id="IPR046458">
    <property type="entry name" value="PMI_typeI_hel"/>
</dbReference>
<dbReference type="EMBL" id="LEDI01000029">
    <property type="protein sequence ID" value="KLQ03055.1"/>
    <property type="molecule type" value="Genomic_DNA"/>
</dbReference>
<evidence type="ECO:0000313" key="19">
    <source>
        <dbReference type="EMBL" id="MBU3767205.1"/>
    </source>
</evidence>
<evidence type="ECO:0000256" key="2">
    <source>
        <dbReference type="ARBA" id="ARBA00004496"/>
    </source>
</evidence>
<comment type="catalytic activity">
    <reaction evidence="1">
        <text>D-mannose 6-phosphate = D-fructose 6-phosphate</text>
        <dbReference type="Rhea" id="RHEA:12356"/>
        <dbReference type="ChEBI" id="CHEBI:58735"/>
        <dbReference type="ChEBI" id="CHEBI:61527"/>
        <dbReference type="EC" id="5.3.1.8"/>
    </reaction>
</comment>
<dbReference type="EMBL" id="JAFKCP010000006">
    <property type="protein sequence ID" value="MBU3767205.1"/>
    <property type="molecule type" value="Genomic_DNA"/>
</dbReference>
<feature type="binding site" evidence="14">
    <location>
        <position position="97"/>
    </location>
    <ligand>
        <name>Zn(2+)</name>
        <dbReference type="ChEBI" id="CHEBI:29105"/>
    </ligand>
</feature>
<comment type="similarity">
    <text evidence="3">Belongs to the mannose-6-phosphate isomerase type 1 family.</text>
</comment>
<dbReference type="InterPro" id="IPR011051">
    <property type="entry name" value="RmlC_Cupin_sf"/>
</dbReference>
<evidence type="ECO:0000256" key="10">
    <source>
        <dbReference type="ARBA" id="ARBA00029741"/>
    </source>
</evidence>
<dbReference type="Pfam" id="PF20512">
    <property type="entry name" value="PMI_typeI_hel"/>
    <property type="match status" value="1"/>
</dbReference>
<dbReference type="GO" id="GO:0008270">
    <property type="term" value="F:zinc ion binding"/>
    <property type="evidence" value="ECO:0007669"/>
    <property type="project" value="InterPro"/>
</dbReference>
<evidence type="ECO:0000256" key="1">
    <source>
        <dbReference type="ARBA" id="ARBA00000757"/>
    </source>
</evidence>
<accession>A0A1S2AHM1</accession>
<dbReference type="GO" id="GO:0004476">
    <property type="term" value="F:mannose-6-phosphate isomerase activity"/>
    <property type="evidence" value="ECO:0007669"/>
    <property type="project" value="UniProtKB-EC"/>
</dbReference>
<dbReference type="Proteomes" id="UP000813349">
    <property type="component" value="Unassembled WGS sequence"/>
</dbReference>
<evidence type="ECO:0000256" key="3">
    <source>
        <dbReference type="ARBA" id="ARBA00010772"/>
    </source>
</evidence>
<evidence type="ECO:0000256" key="6">
    <source>
        <dbReference type="ARBA" id="ARBA00022490"/>
    </source>
</evidence>
<name>A0A0J0HB92_9ENTR</name>
<feature type="domain" description="Phosphomannose isomerase type I helical insertion" evidence="16">
    <location>
        <begin position="157"/>
        <end position="236"/>
    </location>
</feature>
<evidence type="ECO:0000256" key="7">
    <source>
        <dbReference type="ARBA" id="ARBA00022723"/>
    </source>
</evidence>
<dbReference type="EC" id="5.3.1.8" evidence="4"/>
<keyword evidence="8 14" id="KW-0862">Zinc</keyword>
<comment type="caution">
    <text evidence="18">The sequence shown here is derived from an EMBL/GenBank/DDBJ whole genome shotgun (WGS) entry which is preliminary data.</text>
</comment>
<feature type="binding site" evidence="14">
    <location>
        <position position="134"/>
    </location>
    <ligand>
        <name>Zn(2+)</name>
        <dbReference type="ChEBI" id="CHEBI:29105"/>
    </ligand>
</feature>
<evidence type="ECO:0000256" key="5">
    <source>
        <dbReference type="ARBA" id="ARBA00018236"/>
    </source>
</evidence>
<dbReference type="PROSITE" id="PS00965">
    <property type="entry name" value="PMI_I_1"/>
    <property type="match status" value="1"/>
</dbReference>
<dbReference type="InterPro" id="IPR016305">
    <property type="entry name" value="Mannose-6-P_Isomerase"/>
</dbReference>
<evidence type="ECO:0000256" key="4">
    <source>
        <dbReference type="ARBA" id="ARBA00011956"/>
    </source>
</evidence>
<keyword evidence="9 18" id="KW-0413">Isomerase</keyword>
<evidence type="ECO:0000259" key="15">
    <source>
        <dbReference type="Pfam" id="PF20511"/>
    </source>
</evidence>
<proteinExistence type="inferred from homology"/>
<evidence type="ECO:0000259" key="16">
    <source>
        <dbReference type="Pfam" id="PF20512"/>
    </source>
</evidence>
<feature type="binding site" evidence="14">
    <location>
        <position position="99"/>
    </location>
    <ligand>
        <name>Zn(2+)</name>
        <dbReference type="ChEBI" id="CHEBI:29105"/>
    </ligand>
</feature>
<dbReference type="PANTHER" id="PTHR10309:SF0">
    <property type="entry name" value="MANNOSE-6-PHOSPHATE ISOMERASE"/>
    <property type="match status" value="1"/>
</dbReference>
<feature type="active site" evidence="13">
    <location>
        <position position="274"/>
    </location>
</feature>
<reference evidence="18 20" key="1">
    <citation type="submission" date="2015-06" db="EMBL/GenBank/DDBJ databases">
        <authorList>
            <person name="Adams M."/>
            <person name="Sutton G."/>
            <person name="Nelson K."/>
            <person name="Bonomo R."/>
            <person name="McCorrison J."/>
            <person name="Sanka R."/>
            <person name="Brinkac L."/>
            <person name="Nierman W."/>
        </authorList>
    </citation>
    <scope>NUCLEOTIDE SEQUENCE [LARGE SCALE GENOMIC DNA]</scope>
    <source>
        <strain evidence="18 20">GN02692</strain>
    </source>
</reference>
<dbReference type="RefSeq" id="WP_021241150.1">
    <property type="nucleotide sequence ID" value="NZ_CP083853.1"/>
</dbReference>
<dbReference type="InterPro" id="IPR001250">
    <property type="entry name" value="Man6P_Isoase-1"/>
</dbReference>
<dbReference type="GO" id="GO:0009298">
    <property type="term" value="P:GDP-mannose biosynthetic process"/>
    <property type="evidence" value="ECO:0007669"/>
    <property type="project" value="InterPro"/>
</dbReference>
<dbReference type="OrthoDB" id="9792649at2"/>
<evidence type="ECO:0000313" key="20">
    <source>
        <dbReference type="Proteomes" id="UP000036013"/>
    </source>
</evidence>
<keyword evidence="7 14" id="KW-0479">Metal-binding</keyword>
<feature type="domain" description="Phosphomannose isomerase type I catalytic" evidence="15">
    <location>
        <begin position="1"/>
        <end position="150"/>
    </location>
</feature>
<dbReference type="AlphaFoldDB" id="A0A0J0HB92"/>
<dbReference type="Gene3D" id="1.10.441.10">
    <property type="entry name" value="Phosphomannose Isomerase, domain 2"/>
    <property type="match status" value="1"/>
</dbReference>
<dbReference type="NCBIfam" id="NF011710">
    <property type="entry name" value="PRK15131.1"/>
    <property type="match status" value="1"/>
</dbReference>
<dbReference type="NCBIfam" id="TIGR00218">
    <property type="entry name" value="manA"/>
    <property type="match status" value="1"/>
</dbReference>
<dbReference type="Gene3D" id="2.60.120.10">
    <property type="entry name" value="Jelly Rolls"/>
    <property type="match status" value="2"/>
</dbReference>